<evidence type="ECO:0000259" key="3">
    <source>
        <dbReference type="Pfam" id="PF13966"/>
    </source>
</evidence>
<sequence>MGFVLWLAIKGRLSTLDRVQCYDPQVVATCVLCNCQAETYAHIFIECLYSKPIWTQLLNKCGCLWIGLSWNDFIEWVSIHWKGNSPSTKTKSLCLALVSGLVVGAMLCSFLGHWALISLLHGVHTLQGMGKASKPETKKKLLPYANGNIVNLFQYELSKISAFWHLFVCCNLCPTLNASEVSTKKAKIVFALMNDKSINLGEQVVLCLENSSCFTGIHRFITSMCKAYGVGKMDEVKLTSPRVKFLRDL</sequence>
<reference evidence="4" key="1">
    <citation type="journal article" date="2023" name="Plant J.">
        <title>Genome sequences and population genomics provide insights into the demographic history, inbreeding, and mutation load of two 'living fossil' tree species of Dipteronia.</title>
        <authorList>
            <person name="Feng Y."/>
            <person name="Comes H.P."/>
            <person name="Chen J."/>
            <person name="Zhu S."/>
            <person name="Lu R."/>
            <person name="Zhang X."/>
            <person name="Li P."/>
            <person name="Qiu J."/>
            <person name="Olsen K.M."/>
            <person name="Qiu Y."/>
        </authorList>
    </citation>
    <scope>NUCLEOTIDE SEQUENCE</scope>
    <source>
        <strain evidence="4">NBL</strain>
    </source>
</reference>
<keyword evidence="5" id="KW-1185">Reference proteome</keyword>
<accession>A0AAE0A6H4</accession>
<keyword evidence="2" id="KW-0732">Signal</keyword>
<feature type="domain" description="Reverse transcriptase zinc-binding" evidence="3">
    <location>
        <begin position="3"/>
        <end position="54"/>
    </location>
</feature>
<evidence type="ECO:0000256" key="2">
    <source>
        <dbReference type="SAM" id="SignalP"/>
    </source>
</evidence>
<feature type="transmembrane region" description="Helical" evidence="1">
    <location>
        <begin position="93"/>
        <end position="116"/>
    </location>
</feature>
<feature type="chain" id="PRO_5042079199" description="Reverse transcriptase zinc-binding domain-containing protein" evidence="2">
    <location>
        <begin position="22"/>
        <end position="249"/>
    </location>
</feature>
<evidence type="ECO:0000256" key="1">
    <source>
        <dbReference type="SAM" id="Phobius"/>
    </source>
</evidence>
<keyword evidence="1" id="KW-0472">Membrane</keyword>
<dbReference type="InterPro" id="IPR026960">
    <property type="entry name" value="RVT-Znf"/>
</dbReference>
<evidence type="ECO:0000313" key="5">
    <source>
        <dbReference type="Proteomes" id="UP001281410"/>
    </source>
</evidence>
<dbReference type="EMBL" id="JANJYJ010000006">
    <property type="protein sequence ID" value="KAK3204712.1"/>
    <property type="molecule type" value="Genomic_DNA"/>
</dbReference>
<protein>
    <recommendedName>
        <fullName evidence="3">Reverse transcriptase zinc-binding domain-containing protein</fullName>
    </recommendedName>
</protein>
<proteinExistence type="predicted"/>
<keyword evidence="1" id="KW-0812">Transmembrane</keyword>
<evidence type="ECO:0000313" key="4">
    <source>
        <dbReference type="EMBL" id="KAK3204712.1"/>
    </source>
</evidence>
<gene>
    <name evidence="4" type="ORF">Dsin_018758</name>
</gene>
<name>A0AAE0A6H4_9ROSI</name>
<keyword evidence="1" id="KW-1133">Transmembrane helix</keyword>
<dbReference type="Pfam" id="PF13966">
    <property type="entry name" value="zf-RVT"/>
    <property type="match status" value="1"/>
</dbReference>
<comment type="caution">
    <text evidence="4">The sequence shown here is derived from an EMBL/GenBank/DDBJ whole genome shotgun (WGS) entry which is preliminary data.</text>
</comment>
<organism evidence="4 5">
    <name type="scientific">Dipteronia sinensis</name>
    <dbReference type="NCBI Taxonomy" id="43782"/>
    <lineage>
        <taxon>Eukaryota</taxon>
        <taxon>Viridiplantae</taxon>
        <taxon>Streptophyta</taxon>
        <taxon>Embryophyta</taxon>
        <taxon>Tracheophyta</taxon>
        <taxon>Spermatophyta</taxon>
        <taxon>Magnoliopsida</taxon>
        <taxon>eudicotyledons</taxon>
        <taxon>Gunneridae</taxon>
        <taxon>Pentapetalae</taxon>
        <taxon>rosids</taxon>
        <taxon>malvids</taxon>
        <taxon>Sapindales</taxon>
        <taxon>Sapindaceae</taxon>
        <taxon>Hippocastanoideae</taxon>
        <taxon>Acereae</taxon>
        <taxon>Dipteronia</taxon>
    </lineage>
</organism>
<feature type="signal peptide" evidence="2">
    <location>
        <begin position="1"/>
        <end position="21"/>
    </location>
</feature>
<dbReference type="Proteomes" id="UP001281410">
    <property type="component" value="Unassembled WGS sequence"/>
</dbReference>
<dbReference type="AlphaFoldDB" id="A0AAE0A6H4"/>